<sequence>MKKLASTIVFIFMATLLIGCSSDSSATKENKFPEKDITLIVPKAPGGGTDLTARGLAEYAKKQIDQNIVVVNKPSGNGVTGMVEGSKAKKDGYTLTMTTVELAMLPHMNRSPVDYKDFSPIVAPIADPASIMVPADAPYNTLEEFLEHAKKNPGKLKVGNSGVGTIFHLASVAVEDKTGVKFTHVPYNEGSAPAVAALVGGHLDAVSVAPGIAKAQIDAGKIKVLAIMSDEKLPLFPEVPTFKELGYDITIRAWAALNAPADTPDEIMDSLNEIFSKTSKDPEFKKFLEKQGIQPVEIEGEELKNMIEEDHNYYGELLKDMKL</sequence>
<evidence type="ECO:0000313" key="4">
    <source>
        <dbReference type="Proteomes" id="UP000262939"/>
    </source>
</evidence>
<dbReference type="Gene3D" id="3.40.190.150">
    <property type="entry name" value="Bordetella uptake gene, domain 1"/>
    <property type="match status" value="1"/>
</dbReference>
<evidence type="ECO:0000256" key="1">
    <source>
        <dbReference type="ARBA" id="ARBA00006987"/>
    </source>
</evidence>
<comment type="similarity">
    <text evidence="1">Belongs to the UPF0065 (bug) family.</text>
</comment>
<keyword evidence="4" id="KW-1185">Reference proteome</keyword>
<name>A0A372LD09_9BACI</name>
<dbReference type="PROSITE" id="PS51257">
    <property type="entry name" value="PROKAR_LIPOPROTEIN"/>
    <property type="match status" value="1"/>
</dbReference>
<reference evidence="3 4" key="1">
    <citation type="submission" date="2018-08" db="EMBL/GenBank/DDBJ databases">
        <title>Bacillus chawlae sp. nov., Bacillus glennii sp. nov., and Bacillus saganii sp. nov. Isolated from the Vehicle Assembly Building at Kennedy Space Center where the Viking Spacecraft were Assembled.</title>
        <authorList>
            <person name="Seuylemezian A."/>
            <person name="Vaishampayan P."/>
        </authorList>
    </citation>
    <scope>NUCLEOTIDE SEQUENCE [LARGE SCALE GENOMIC DNA]</scope>
    <source>
        <strain evidence="3 4">V44-8</strain>
    </source>
</reference>
<dbReference type="InterPro" id="IPR005064">
    <property type="entry name" value="BUG"/>
</dbReference>
<gene>
    <name evidence="3" type="ORF">D0466_10440</name>
</gene>
<dbReference type="EMBL" id="QVTD01000005">
    <property type="protein sequence ID" value="RFU63867.1"/>
    <property type="molecule type" value="Genomic_DNA"/>
</dbReference>
<dbReference type="PIRSF" id="PIRSF017082">
    <property type="entry name" value="YflP"/>
    <property type="match status" value="1"/>
</dbReference>
<keyword evidence="2" id="KW-0732">Signal</keyword>
<proteinExistence type="inferred from homology"/>
<accession>A0A372LD09</accession>
<dbReference type="AlphaFoldDB" id="A0A372LD09"/>
<comment type="caution">
    <text evidence="3">The sequence shown here is derived from an EMBL/GenBank/DDBJ whole genome shotgun (WGS) entry which is preliminary data.</text>
</comment>
<dbReference type="Pfam" id="PF03401">
    <property type="entry name" value="TctC"/>
    <property type="match status" value="1"/>
</dbReference>
<dbReference type="PANTHER" id="PTHR42928:SF5">
    <property type="entry name" value="BLR1237 PROTEIN"/>
    <property type="match status" value="1"/>
</dbReference>
<dbReference type="PANTHER" id="PTHR42928">
    <property type="entry name" value="TRICARBOXYLATE-BINDING PROTEIN"/>
    <property type="match status" value="1"/>
</dbReference>
<dbReference type="CDD" id="cd07012">
    <property type="entry name" value="PBP2_Bug_TTT"/>
    <property type="match status" value="1"/>
</dbReference>
<feature type="chain" id="PRO_5017002254" evidence="2">
    <location>
        <begin position="27"/>
        <end position="323"/>
    </location>
</feature>
<feature type="signal peptide" evidence="2">
    <location>
        <begin position="1"/>
        <end position="26"/>
    </location>
</feature>
<protein>
    <submittedName>
        <fullName evidence="3">Tripartite tricarboxylate transporter substrate binding protein</fullName>
    </submittedName>
</protein>
<dbReference type="InterPro" id="IPR042100">
    <property type="entry name" value="Bug_dom1"/>
</dbReference>
<dbReference type="Proteomes" id="UP000262939">
    <property type="component" value="Unassembled WGS sequence"/>
</dbReference>
<evidence type="ECO:0000256" key="2">
    <source>
        <dbReference type="SAM" id="SignalP"/>
    </source>
</evidence>
<organism evidence="3 4">
    <name type="scientific">Peribacillus glennii</name>
    <dbReference type="NCBI Taxonomy" id="2303991"/>
    <lineage>
        <taxon>Bacteria</taxon>
        <taxon>Bacillati</taxon>
        <taxon>Bacillota</taxon>
        <taxon>Bacilli</taxon>
        <taxon>Bacillales</taxon>
        <taxon>Bacillaceae</taxon>
        <taxon>Peribacillus</taxon>
    </lineage>
</organism>
<evidence type="ECO:0000313" key="3">
    <source>
        <dbReference type="EMBL" id="RFU63867.1"/>
    </source>
</evidence>
<dbReference type="Gene3D" id="3.40.190.10">
    <property type="entry name" value="Periplasmic binding protein-like II"/>
    <property type="match status" value="1"/>
</dbReference>
<dbReference type="OrthoDB" id="8881899at2"/>
<dbReference type="RefSeq" id="WP_117322503.1">
    <property type="nucleotide sequence ID" value="NZ_QVTD01000005.1"/>
</dbReference>
<dbReference type="SUPFAM" id="SSF53850">
    <property type="entry name" value="Periplasmic binding protein-like II"/>
    <property type="match status" value="1"/>
</dbReference>